<dbReference type="SUPFAM" id="SSF88946">
    <property type="entry name" value="Sigma2 domain of RNA polymerase sigma factors"/>
    <property type="match status" value="1"/>
</dbReference>
<evidence type="ECO:0000256" key="5">
    <source>
        <dbReference type="SAM" id="MobiDB-lite"/>
    </source>
</evidence>
<evidence type="ECO:0000313" key="6">
    <source>
        <dbReference type="EMBL" id="QEG25202.1"/>
    </source>
</evidence>
<keyword evidence="7" id="KW-1185">Reference proteome</keyword>
<dbReference type="InterPro" id="IPR013325">
    <property type="entry name" value="RNA_pol_sigma_r2"/>
</dbReference>
<dbReference type="SUPFAM" id="SSF88659">
    <property type="entry name" value="Sigma3 and sigma4 domains of RNA polymerase sigma factors"/>
    <property type="match status" value="1"/>
</dbReference>
<gene>
    <name evidence="6" type="ORF">MFFC18_51260</name>
</gene>
<dbReference type="STRING" id="980251.GCA_001642875_03837"/>
<keyword evidence="3" id="KW-0731">Sigma factor</keyword>
<dbReference type="NCBIfam" id="TIGR02937">
    <property type="entry name" value="sigma70-ECF"/>
    <property type="match status" value="1"/>
</dbReference>
<dbReference type="Proteomes" id="UP000322214">
    <property type="component" value="Chromosome"/>
</dbReference>
<comment type="similarity">
    <text evidence="1">Belongs to the sigma-70 factor family. ECF subfamily.</text>
</comment>
<keyword evidence="4" id="KW-0804">Transcription</keyword>
<name>A0A5B9PKE9_9BACT</name>
<keyword evidence="2" id="KW-0805">Transcription regulation</keyword>
<dbReference type="InterPro" id="IPR014284">
    <property type="entry name" value="RNA_pol_sigma-70_dom"/>
</dbReference>
<dbReference type="AlphaFoldDB" id="A0A5B9PKE9"/>
<dbReference type="InterPro" id="IPR013324">
    <property type="entry name" value="RNA_pol_sigma_r3/r4-like"/>
</dbReference>
<dbReference type="RefSeq" id="WP_157665218.1">
    <property type="nucleotide sequence ID" value="NZ_CP042912.1"/>
</dbReference>
<evidence type="ECO:0000256" key="3">
    <source>
        <dbReference type="ARBA" id="ARBA00023082"/>
    </source>
</evidence>
<dbReference type="GO" id="GO:0006352">
    <property type="term" value="P:DNA-templated transcription initiation"/>
    <property type="evidence" value="ECO:0007669"/>
    <property type="project" value="InterPro"/>
</dbReference>
<dbReference type="Gene3D" id="1.10.10.10">
    <property type="entry name" value="Winged helix-like DNA-binding domain superfamily/Winged helix DNA-binding domain"/>
    <property type="match status" value="1"/>
</dbReference>
<evidence type="ECO:0000256" key="4">
    <source>
        <dbReference type="ARBA" id="ARBA00023163"/>
    </source>
</evidence>
<dbReference type="EMBL" id="CP042912">
    <property type="protein sequence ID" value="QEG25202.1"/>
    <property type="molecule type" value="Genomic_DNA"/>
</dbReference>
<organism evidence="6 7">
    <name type="scientific">Mariniblastus fucicola</name>
    <dbReference type="NCBI Taxonomy" id="980251"/>
    <lineage>
        <taxon>Bacteria</taxon>
        <taxon>Pseudomonadati</taxon>
        <taxon>Planctomycetota</taxon>
        <taxon>Planctomycetia</taxon>
        <taxon>Pirellulales</taxon>
        <taxon>Pirellulaceae</taxon>
        <taxon>Mariniblastus</taxon>
    </lineage>
</organism>
<evidence type="ECO:0000256" key="2">
    <source>
        <dbReference type="ARBA" id="ARBA00023015"/>
    </source>
</evidence>
<dbReference type="PANTHER" id="PTHR43133">
    <property type="entry name" value="RNA POLYMERASE ECF-TYPE SIGMA FACTO"/>
    <property type="match status" value="1"/>
</dbReference>
<dbReference type="KEGG" id="mff:MFFC18_51260"/>
<proteinExistence type="inferred from homology"/>
<dbReference type="Gene3D" id="1.10.1740.10">
    <property type="match status" value="1"/>
</dbReference>
<dbReference type="InterPro" id="IPR039425">
    <property type="entry name" value="RNA_pol_sigma-70-like"/>
</dbReference>
<dbReference type="InterPro" id="IPR036388">
    <property type="entry name" value="WH-like_DNA-bd_sf"/>
</dbReference>
<dbReference type="PANTHER" id="PTHR43133:SF51">
    <property type="entry name" value="RNA POLYMERASE SIGMA FACTOR"/>
    <property type="match status" value="1"/>
</dbReference>
<protein>
    <submittedName>
        <fullName evidence="6">RNA polymerase sigma factor RpoE</fullName>
    </submittedName>
</protein>
<accession>A0A5B9PKE9</accession>
<evidence type="ECO:0000313" key="7">
    <source>
        <dbReference type="Proteomes" id="UP000322214"/>
    </source>
</evidence>
<sequence length="219" mass="25040">MSDQHTDPDNLDHADHSNEDARSFQRLIARAKHGDDQALSDLWNQCRGYLLSIANRDLQPPELQKFGASDVVQQSMLIANEKLPQFSGSTQGQFFAWMKQVVLNECRTRRKSLRTRKREVNRERSTTAGSKEVPGFRQITDPYLTPGTRAVSDEQTQLIRVAMSRLDTIDQTVIRLRNWEDQSFESIGKQIGKSAEASRKVWARAIVKLERALKEMNAI</sequence>
<dbReference type="GO" id="GO:0016987">
    <property type="term" value="F:sigma factor activity"/>
    <property type="evidence" value="ECO:0007669"/>
    <property type="project" value="UniProtKB-KW"/>
</dbReference>
<evidence type="ECO:0000256" key="1">
    <source>
        <dbReference type="ARBA" id="ARBA00010641"/>
    </source>
</evidence>
<feature type="region of interest" description="Disordered" evidence="5">
    <location>
        <begin position="114"/>
        <end position="139"/>
    </location>
</feature>
<reference evidence="6 7" key="1">
    <citation type="submission" date="2019-08" db="EMBL/GenBank/DDBJ databases">
        <title>Deep-cultivation of Planctomycetes and their phenomic and genomic characterization uncovers novel biology.</title>
        <authorList>
            <person name="Wiegand S."/>
            <person name="Jogler M."/>
            <person name="Boedeker C."/>
            <person name="Pinto D."/>
            <person name="Vollmers J."/>
            <person name="Rivas-Marin E."/>
            <person name="Kohn T."/>
            <person name="Peeters S.H."/>
            <person name="Heuer A."/>
            <person name="Rast P."/>
            <person name="Oberbeckmann S."/>
            <person name="Bunk B."/>
            <person name="Jeske O."/>
            <person name="Meyerdierks A."/>
            <person name="Storesund J.E."/>
            <person name="Kallscheuer N."/>
            <person name="Luecker S."/>
            <person name="Lage O.M."/>
            <person name="Pohl T."/>
            <person name="Merkel B.J."/>
            <person name="Hornburger P."/>
            <person name="Mueller R.-W."/>
            <person name="Bruemmer F."/>
            <person name="Labrenz M."/>
            <person name="Spormann A.M."/>
            <person name="Op den Camp H."/>
            <person name="Overmann J."/>
            <person name="Amann R."/>
            <person name="Jetten M.S.M."/>
            <person name="Mascher T."/>
            <person name="Medema M.H."/>
            <person name="Devos D.P."/>
            <person name="Kaster A.-K."/>
            <person name="Ovreas L."/>
            <person name="Rohde M."/>
            <person name="Galperin M.Y."/>
            <person name="Jogler C."/>
        </authorList>
    </citation>
    <scope>NUCLEOTIDE SEQUENCE [LARGE SCALE GENOMIC DNA]</scope>
    <source>
        <strain evidence="6 7">FC18</strain>
    </source>
</reference>